<evidence type="ECO:0000313" key="2">
    <source>
        <dbReference type="Proteomes" id="UP000198611"/>
    </source>
</evidence>
<dbReference type="AlphaFoldDB" id="A0A1I1VIC7"/>
<gene>
    <name evidence="1" type="ORF">SAMN05660831_02325</name>
</gene>
<evidence type="ECO:0008006" key="3">
    <source>
        <dbReference type="Google" id="ProtNLM"/>
    </source>
</evidence>
<dbReference type="STRING" id="1123397.SAMN05660831_02325"/>
<dbReference type="InterPro" id="IPR029063">
    <property type="entry name" value="SAM-dependent_MTases_sf"/>
</dbReference>
<accession>A0A1I1VIC7</accession>
<proteinExistence type="predicted"/>
<dbReference type="EMBL" id="FOMJ01000009">
    <property type="protein sequence ID" value="SFD80230.1"/>
    <property type="molecule type" value="Genomic_DNA"/>
</dbReference>
<organism evidence="1 2">
    <name type="scientific">Thiohalospira halophila DSM 15071</name>
    <dbReference type="NCBI Taxonomy" id="1123397"/>
    <lineage>
        <taxon>Bacteria</taxon>
        <taxon>Pseudomonadati</taxon>
        <taxon>Pseudomonadota</taxon>
        <taxon>Gammaproteobacteria</taxon>
        <taxon>Thiohalospirales</taxon>
        <taxon>Thiohalospiraceae</taxon>
        <taxon>Thiohalospira</taxon>
    </lineage>
</organism>
<dbReference type="Gene3D" id="3.40.50.150">
    <property type="entry name" value="Vaccinia Virus protein VP39"/>
    <property type="match status" value="1"/>
</dbReference>
<dbReference type="PANTHER" id="PTHR20974:SF0">
    <property type="entry name" value="UPF0585 PROTEIN CG18661"/>
    <property type="match status" value="1"/>
</dbReference>
<reference evidence="1 2" key="1">
    <citation type="submission" date="2016-10" db="EMBL/GenBank/DDBJ databases">
        <authorList>
            <person name="de Groot N.N."/>
        </authorList>
    </citation>
    <scope>NUCLEOTIDE SEQUENCE [LARGE SCALE GENOMIC DNA]</scope>
    <source>
        <strain evidence="1 2">HL3</strain>
    </source>
</reference>
<keyword evidence="2" id="KW-1185">Reference proteome</keyword>
<evidence type="ECO:0000313" key="1">
    <source>
        <dbReference type="EMBL" id="SFD80230.1"/>
    </source>
</evidence>
<protein>
    <recommendedName>
        <fullName evidence="3">DUF938 domain-containing protein</fullName>
    </recommendedName>
</protein>
<dbReference type="InterPro" id="IPR010342">
    <property type="entry name" value="DUF938"/>
</dbReference>
<dbReference type="Pfam" id="PF06080">
    <property type="entry name" value="DUF938"/>
    <property type="match status" value="1"/>
</dbReference>
<dbReference type="SUPFAM" id="SSF53335">
    <property type="entry name" value="S-adenosyl-L-methionine-dependent methyltransferases"/>
    <property type="match status" value="1"/>
</dbReference>
<name>A0A1I1VIC7_9GAMM</name>
<sequence>MKPYAESAEQNREPILAVIREVFTAPGTVLEVGSGTGQHAVAFAGALPHLTWQTSDQRENHPGIQQWLAEAGLANTREPLTIDTREAGWEAAVIGPMDGIFSANTVHIMDWPAVEGFFAGVGQLLSEEGAFCLYGPFSRGGEHNAPSNAEFDAFLRQRDGGSGVRDLDDLEALAARHGLYLAAEHPMPADNRTLVWRRAARQ</sequence>
<dbReference type="PANTHER" id="PTHR20974">
    <property type="entry name" value="UPF0585 PROTEIN CG18661"/>
    <property type="match status" value="1"/>
</dbReference>
<dbReference type="Proteomes" id="UP000198611">
    <property type="component" value="Unassembled WGS sequence"/>
</dbReference>